<evidence type="ECO:0000313" key="2">
    <source>
        <dbReference type="Proteomes" id="UP001500909"/>
    </source>
</evidence>
<organism evidence="1 2">
    <name type="scientific">Streptomyces olivaceiscleroticus</name>
    <dbReference type="NCBI Taxonomy" id="68245"/>
    <lineage>
        <taxon>Bacteria</taxon>
        <taxon>Bacillati</taxon>
        <taxon>Actinomycetota</taxon>
        <taxon>Actinomycetes</taxon>
        <taxon>Kitasatosporales</taxon>
        <taxon>Streptomycetaceae</taxon>
        <taxon>Streptomyces</taxon>
    </lineage>
</organism>
<sequence>MCVGSIEGLDAYSGFRESGTVVRVPRSPAARRSAGGGLRAVPQEPAGRFAYDAFISYSRAADGEPARGLQHGLHAFAKPWYTFVANAEDAVSREHTLWRASHM</sequence>
<gene>
    <name evidence="1" type="ORF">GCM10010361_06560</name>
</gene>
<accession>A0ABN0ZET2</accession>
<proteinExistence type="predicted"/>
<dbReference type="EMBL" id="BAAABY010000007">
    <property type="protein sequence ID" value="GAA0445478.1"/>
    <property type="molecule type" value="Genomic_DNA"/>
</dbReference>
<name>A0ABN0ZET2_9ACTN</name>
<evidence type="ECO:0008006" key="3">
    <source>
        <dbReference type="Google" id="ProtNLM"/>
    </source>
</evidence>
<comment type="caution">
    <text evidence="1">The sequence shown here is derived from an EMBL/GenBank/DDBJ whole genome shotgun (WGS) entry which is preliminary data.</text>
</comment>
<keyword evidence="2" id="KW-1185">Reference proteome</keyword>
<protein>
    <recommendedName>
        <fullName evidence="3">TIR domain-containing protein</fullName>
    </recommendedName>
</protein>
<evidence type="ECO:0000313" key="1">
    <source>
        <dbReference type="EMBL" id="GAA0445478.1"/>
    </source>
</evidence>
<dbReference type="Proteomes" id="UP001500909">
    <property type="component" value="Unassembled WGS sequence"/>
</dbReference>
<reference evidence="1 2" key="1">
    <citation type="journal article" date="2019" name="Int. J. Syst. Evol. Microbiol.">
        <title>The Global Catalogue of Microorganisms (GCM) 10K type strain sequencing project: providing services to taxonomists for standard genome sequencing and annotation.</title>
        <authorList>
            <consortium name="The Broad Institute Genomics Platform"/>
            <consortium name="The Broad Institute Genome Sequencing Center for Infectious Disease"/>
            <person name="Wu L."/>
            <person name="Ma J."/>
        </authorList>
    </citation>
    <scope>NUCLEOTIDE SEQUENCE [LARGE SCALE GENOMIC DNA]</scope>
    <source>
        <strain evidence="1 2">JCM 4805</strain>
    </source>
</reference>